<keyword evidence="2" id="KW-1185">Reference proteome</keyword>
<name>A0A4Y1ZW11_ARAVE</name>
<dbReference type="Proteomes" id="UP000499080">
    <property type="component" value="Unassembled WGS sequence"/>
</dbReference>
<organism evidence="1 2">
    <name type="scientific">Araneus ventricosus</name>
    <name type="common">Orbweaver spider</name>
    <name type="synonym">Epeira ventricosa</name>
    <dbReference type="NCBI Taxonomy" id="182803"/>
    <lineage>
        <taxon>Eukaryota</taxon>
        <taxon>Metazoa</taxon>
        <taxon>Ecdysozoa</taxon>
        <taxon>Arthropoda</taxon>
        <taxon>Chelicerata</taxon>
        <taxon>Arachnida</taxon>
        <taxon>Araneae</taxon>
        <taxon>Araneomorphae</taxon>
        <taxon>Entelegynae</taxon>
        <taxon>Araneoidea</taxon>
        <taxon>Araneidae</taxon>
        <taxon>Araneus</taxon>
    </lineage>
</organism>
<proteinExistence type="predicted"/>
<evidence type="ECO:0000313" key="1">
    <source>
        <dbReference type="EMBL" id="GBL71182.1"/>
    </source>
</evidence>
<sequence length="117" mass="13705">MNSFLKQVVCQLCKLQKGVAEKMNACKTRRSELNFESYQKIKNFETSSDCVNFKSCQKMNTFETSVCRLCKLRKLPEDETLNKRLLIVNFKSCQKMNTFETSVCRLCKLQKLPEDEL</sequence>
<accession>A0A4Y1ZW11</accession>
<dbReference type="EMBL" id="BGPR01078606">
    <property type="protein sequence ID" value="GBL71182.1"/>
    <property type="molecule type" value="Genomic_DNA"/>
</dbReference>
<protein>
    <submittedName>
        <fullName evidence="1">Uncharacterized protein</fullName>
    </submittedName>
</protein>
<gene>
    <name evidence="1" type="ORF">AVEN_157055_1</name>
</gene>
<dbReference type="AlphaFoldDB" id="A0A4Y1ZW11"/>
<reference evidence="1 2" key="1">
    <citation type="journal article" date="2019" name="Sci. Rep.">
        <title>Orb-weaving spider Araneus ventricosus genome elucidates the spidroin gene catalogue.</title>
        <authorList>
            <person name="Kono N."/>
            <person name="Nakamura H."/>
            <person name="Ohtoshi R."/>
            <person name="Moran D.A.P."/>
            <person name="Shinohara A."/>
            <person name="Yoshida Y."/>
            <person name="Fujiwara M."/>
            <person name="Mori M."/>
            <person name="Tomita M."/>
            <person name="Arakawa K."/>
        </authorList>
    </citation>
    <scope>NUCLEOTIDE SEQUENCE [LARGE SCALE GENOMIC DNA]</scope>
</reference>
<evidence type="ECO:0000313" key="2">
    <source>
        <dbReference type="Proteomes" id="UP000499080"/>
    </source>
</evidence>
<comment type="caution">
    <text evidence="1">The sequence shown here is derived from an EMBL/GenBank/DDBJ whole genome shotgun (WGS) entry which is preliminary data.</text>
</comment>